<dbReference type="KEGG" id="clap:NCTC11466_03587"/>
<evidence type="ECO:0000313" key="2">
    <source>
        <dbReference type="Proteomes" id="UP000274122"/>
    </source>
</evidence>
<evidence type="ECO:0000313" key="1">
    <source>
        <dbReference type="EMBL" id="VEC00349.1"/>
    </source>
</evidence>
<reference evidence="1 2" key="1">
    <citation type="submission" date="2018-12" db="EMBL/GenBank/DDBJ databases">
        <authorList>
            <consortium name="Pathogen Informatics"/>
        </authorList>
    </citation>
    <scope>NUCLEOTIDE SEQUENCE [LARGE SCALE GENOMIC DNA]</scope>
    <source>
        <strain evidence="1 2">NCTC11466</strain>
    </source>
</reference>
<gene>
    <name evidence="1" type="ORF">NCTC11466_03587</name>
</gene>
<accession>A0A3S4JDN4</accession>
<keyword evidence="2" id="KW-1185">Reference proteome</keyword>
<name>A0A3S4JDN4_9ENTR</name>
<dbReference type="EMBL" id="LR134201">
    <property type="protein sequence ID" value="VEC00349.1"/>
    <property type="molecule type" value="Genomic_DNA"/>
</dbReference>
<protein>
    <submittedName>
        <fullName evidence="1">Uncharacterized protein</fullName>
    </submittedName>
</protein>
<sequence>MAKRPGFKAAMQPQILLRCAHDLVLNLAVHIGRGGLLIFARVVTKLRLNHQLVARSPGFADQDGRQDGGFLPGEQW</sequence>
<organism evidence="1 2">
    <name type="scientific">Cedecea lapagei</name>
    <dbReference type="NCBI Taxonomy" id="158823"/>
    <lineage>
        <taxon>Bacteria</taxon>
        <taxon>Pseudomonadati</taxon>
        <taxon>Pseudomonadota</taxon>
        <taxon>Gammaproteobacteria</taxon>
        <taxon>Enterobacterales</taxon>
        <taxon>Enterobacteriaceae</taxon>
        <taxon>Cedecea</taxon>
    </lineage>
</organism>
<dbReference type="AlphaFoldDB" id="A0A3S4JDN4"/>
<proteinExistence type="predicted"/>
<dbReference type="Proteomes" id="UP000274122">
    <property type="component" value="Chromosome"/>
</dbReference>